<dbReference type="PIRSF" id="PIRSF006324">
    <property type="entry name" value="LeuE"/>
    <property type="match status" value="1"/>
</dbReference>
<evidence type="ECO:0000256" key="2">
    <source>
        <dbReference type="ARBA" id="ARBA00022475"/>
    </source>
</evidence>
<dbReference type="InterPro" id="IPR001123">
    <property type="entry name" value="LeuE-type"/>
</dbReference>
<gene>
    <name evidence="7" type="ORF">AJAP_16880</name>
</gene>
<evidence type="ECO:0000313" key="8">
    <source>
        <dbReference type="Proteomes" id="UP000028492"/>
    </source>
</evidence>
<organism evidence="7 8">
    <name type="scientific">Amycolatopsis japonica</name>
    <dbReference type="NCBI Taxonomy" id="208439"/>
    <lineage>
        <taxon>Bacteria</taxon>
        <taxon>Bacillati</taxon>
        <taxon>Actinomycetota</taxon>
        <taxon>Actinomycetes</taxon>
        <taxon>Pseudonocardiales</taxon>
        <taxon>Pseudonocardiaceae</taxon>
        <taxon>Amycolatopsis</taxon>
        <taxon>Amycolatopsis japonica group</taxon>
    </lineage>
</organism>
<feature type="transmembrane region" description="Helical" evidence="6">
    <location>
        <begin position="71"/>
        <end position="95"/>
    </location>
</feature>
<keyword evidence="2" id="KW-1003">Cell membrane</keyword>
<evidence type="ECO:0000256" key="5">
    <source>
        <dbReference type="ARBA" id="ARBA00023136"/>
    </source>
</evidence>
<feature type="transmembrane region" description="Helical" evidence="6">
    <location>
        <begin position="188"/>
        <end position="206"/>
    </location>
</feature>
<dbReference type="HOGENOM" id="CLU_079569_3_0_11"/>
<dbReference type="Pfam" id="PF01810">
    <property type="entry name" value="LysE"/>
    <property type="match status" value="1"/>
</dbReference>
<dbReference type="EMBL" id="CP008953">
    <property type="protein sequence ID" value="AIG76244.1"/>
    <property type="molecule type" value="Genomic_DNA"/>
</dbReference>
<sequence>MISGATALSFVLICLLGAMAPGPDFLVVTRSAILGGRKAGISAGLGIALGVFVWVVAIALGVAAILTASAIAFTVVKLIGAAYLIFLGVKAWLAVRRGDYSELKDKVAPVIAPKEAFRQGLLTNLLNPKVAMFFLALIPQFLPHSASTAQTLQLAVLATTVAVVWTFVLATLVGSLRRFFSSGRVRRMMDAVMGTFLVGLGIRVAVQN</sequence>
<feature type="transmembrane region" description="Helical" evidence="6">
    <location>
        <begin position="6"/>
        <end position="27"/>
    </location>
</feature>
<evidence type="ECO:0000256" key="3">
    <source>
        <dbReference type="ARBA" id="ARBA00022692"/>
    </source>
</evidence>
<dbReference type="RefSeq" id="WP_037338861.1">
    <property type="nucleotide sequence ID" value="NZ_CP008953.1"/>
</dbReference>
<feature type="transmembrane region" description="Helical" evidence="6">
    <location>
        <begin position="39"/>
        <end position="65"/>
    </location>
</feature>
<keyword evidence="3 6" id="KW-0812">Transmembrane</keyword>
<evidence type="ECO:0000256" key="6">
    <source>
        <dbReference type="SAM" id="Phobius"/>
    </source>
</evidence>
<dbReference type="Proteomes" id="UP000028492">
    <property type="component" value="Chromosome"/>
</dbReference>
<dbReference type="STRING" id="208439.AJAP_16880"/>
<protein>
    <submittedName>
        <fullName evidence="7">Conserved putative membrane protein</fullName>
    </submittedName>
</protein>
<evidence type="ECO:0000256" key="4">
    <source>
        <dbReference type="ARBA" id="ARBA00022989"/>
    </source>
</evidence>
<dbReference type="GO" id="GO:0015171">
    <property type="term" value="F:amino acid transmembrane transporter activity"/>
    <property type="evidence" value="ECO:0007669"/>
    <property type="project" value="TreeGrafter"/>
</dbReference>
<keyword evidence="5 6" id="KW-0472">Membrane</keyword>
<name>A0A075UUX8_9PSEU</name>
<keyword evidence="8" id="KW-1185">Reference proteome</keyword>
<evidence type="ECO:0000256" key="1">
    <source>
        <dbReference type="ARBA" id="ARBA00004651"/>
    </source>
</evidence>
<proteinExistence type="predicted"/>
<dbReference type="PANTHER" id="PTHR30086">
    <property type="entry name" value="ARGININE EXPORTER PROTEIN ARGO"/>
    <property type="match status" value="1"/>
</dbReference>
<feature type="transmembrane region" description="Helical" evidence="6">
    <location>
        <begin position="154"/>
        <end position="176"/>
    </location>
</feature>
<reference evidence="7 8" key="1">
    <citation type="journal article" date="2014" name="J. Biotechnol.">
        <title>Complete genome sequence of the actinobacterium Amycolatopsis japonica MG417-CF17(T) (=DSM 44213T) producing (S,S)-N,N'-ethylenediaminedisuccinic acid.</title>
        <authorList>
            <person name="Stegmann E."/>
            <person name="Albersmeier A."/>
            <person name="Spohn M."/>
            <person name="Gert H."/>
            <person name="Weber T."/>
            <person name="Wohlleben W."/>
            <person name="Kalinowski J."/>
            <person name="Ruckert C."/>
        </authorList>
    </citation>
    <scope>NUCLEOTIDE SEQUENCE [LARGE SCALE GENOMIC DNA]</scope>
    <source>
        <strain evidence="8">MG417-CF17 (DSM 44213)</strain>
    </source>
</reference>
<keyword evidence="4 6" id="KW-1133">Transmembrane helix</keyword>
<dbReference type="eggNOG" id="COG1280">
    <property type="taxonomic scope" value="Bacteria"/>
</dbReference>
<dbReference type="AlphaFoldDB" id="A0A075UUX8"/>
<accession>A0A075UUX8</accession>
<comment type="subcellular location">
    <subcellularLocation>
        <location evidence="1">Cell membrane</location>
        <topology evidence="1">Multi-pass membrane protein</topology>
    </subcellularLocation>
</comment>
<dbReference type="GO" id="GO:0005886">
    <property type="term" value="C:plasma membrane"/>
    <property type="evidence" value="ECO:0007669"/>
    <property type="project" value="UniProtKB-SubCell"/>
</dbReference>
<dbReference type="PANTHER" id="PTHR30086:SF20">
    <property type="entry name" value="ARGININE EXPORTER PROTEIN ARGO-RELATED"/>
    <property type="match status" value="1"/>
</dbReference>
<dbReference type="KEGG" id="aja:AJAP_16880"/>
<evidence type="ECO:0000313" key="7">
    <source>
        <dbReference type="EMBL" id="AIG76244.1"/>
    </source>
</evidence>